<evidence type="ECO:0000313" key="1">
    <source>
        <dbReference type="EMBL" id="VEL32102.1"/>
    </source>
</evidence>
<organism evidence="1 2">
    <name type="scientific">Protopolystoma xenopodis</name>
    <dbReference type="NCBI Taxonomy" id="117903"/>
    <lineage>
        <taxon>Eukaryota</taxon>
        <taxon>Metazoa</taxon>
        <taxon>Spiralia</taxon>
        <taxon>Lophotrochozoa</taxon>
        <taxon>Platyhelminthes</taxon>
        <taxon>Monogenea</taxon>
        <taxon>Polyopisthocotylea</taxon>
        <taxon>Polystomatidea</taxon>
        <taxon>Polystomatidae</taxon>
        <taxon>Protopolystoma</taxon>
    </lineage>
</organism>
<dbReference type="Proteomes" id="UP000784294">
    <property type="component" value="Unassembled WGS sequence"/>
</dbReference>
<dbReference type="AlphaFoldDB" id="A0A3S5AAW0"/>
<protein>
    <submittedName>
        <fullName evidence="1">Uncharacterized protein</fullName>
    </submittedName>
</protein>
<keyword evidence="2" id="KW-1185">Reference proteome</keyword>
<gene>
    <name evidence="1" type="ORF">PXEA_LOCUS25542</name>
</gene>
<accession>A0A3S5AAW0</accession>
<evidence type="ECO:0000313" key="2">
    <source>
        <dbReference type="Proteomes" id="UP000784294"/>
    </source>
</evidence>
<proteinExistence type="predicted"/>
<dbReference type="EMBL" id="CAAALY010130232">
    <property type="protein sequence ID" value="VEL32102.1"/>
    <property type="molecule type" value="Genomic_DNA"/>
</dbReference>
<comment type="caution">
    <text evidence="1">The sequence shown here is derived from an EMBL/GenBank/DDBJ whole genome shotgun (WGS) entry which is preliminary data.</text>
</comment>
<name>A0A3S5AAW0_9PLAT</name>
<sequence>MQDLQQHITARPKNAASKQLTLGISPNIGRNHVGDHPSNVDSMASESCFQQHKPGVSSRLVQSDTLEHTEWARSSPSFYGAVDLDDEVSELTTGIDSWMWPETPDGLGLELNCVKTSAPCSHSFSLHRKDLQVVDVDTNEAFDLEVIEPKCDSV</sequence>
<reference evidence="1" key="1">
    <citation type="submission" date="2018-11" db="EMBL/GenBank/DDBJ databases">
        <authorList>
            <consortium name="Pathogen Informatics"/>
        </authorList>
    </citation>
    <scope>NUCLEOTIDE SEQUENCE</scope>
</reference>